<accession>A0ABR9LMB5</accession>
<evidence type="ECO:0000313" key="10">
    <source>
        <dbReference type="EMBL" id="MBE1581778.1"/>
    </source>
</evidence>
<feature type="transmembrane region" description="Helical" evidence="7">
    <location>
        <begin position="141"/>
        <end position="161"/>
    </location>
</feature>
<dbReference type="InterPro" id="IPR050366">
    <property type="entry name" value="BP-dependent_transpt_permease"/>
</dbReference>
<comment type="subcellular location">
    <subcellularLocation>
        <location evidence="1 7">Cell membrane</location>
        <topology evidence="1 7">Multi-pass membrane protein</topology>
    </subcellularLocation>
</comment>
<dbReference type="Proteomes" id="UP000633509">
    <property type="component" value="Unassembled WGS sequence"/>
</dbReference>
<dbReference type="SUPFAM" id="SSF161098">
    <property type="entry name" value="MetI-like"/>
    <property type="match status" value="1"/>
</dbReference>
<sequence length="306" mass="31978">MSVLDVFGDDARRDEPGAAPPPSPAETAAAPARRRRGTWPPALLAGSILFGVIAALLVLAPWLAPYPPAQQDLVARLEGSSAAHLLGTDHLGRDVLSRLLDGGRFSLAVATVTLVICAVTGTLVGFVVARRGGLLDTVVMRVTDILLAFPEMVVALFLVAVLGTGDLTLVLALTIGGWTPFCRLARGVALEINGRDFIEAAQALGCSGWFIIRRHLLPNALPPLLAHAAVRFGHKLITVGALSFLGLGVQPPFSDWGSMLSEAIPYLDRSPLLVLAPGAAIFVAALSVTLAGRGLETRRARTGGST</sequence>
<keyword evidence="5 7" id="KW-1133">Transmembrane helix</keyword>
<feature type="transmembrane region" description="Helical" evidence="7">
    <location>
        <begin position="167"/>
        <end position="185"/>
    </location>
</feature>
<comment type="similarity">
    <text evidence="7">Belongs to the binding-protein-dependent transport system permease family.</text>
</comment>
<name>A0ABR9LMB5_9ACTN</name>
<keyword evidence="4 7" id="KW-0812">Transmembrane</keyword>
<evidence type="ECO:0000256" key="6">
    <source>
        <dbReference type="ARBA" id="ARBA00023136"/>
    </source>
</evidence>
<dbReference type="PROSITE" id="PS50928">
    <property type="entry name" value="ABC_TM1"/>
    <property type="match status" value="1"/>
</dbReference>
<dbReference type="RefSeq" id="WP_318786622.1">
    <property type="nucleotide sequence ID" value="NZ_JADBEK010000001.1"/>
</dbReference>
<dbReference type="InterPro" id="IPR025966">
    <property type="entry name" value="OppC_N"/>
</dbReference>
<dbReference type="PANTHER" id="PTHR43386:SF1">
    <property type="entry name" value="D,D-DIPEPTIDE TRANSPORT SYSTEM PERMEASE PROTEIN DDPC-RELATED"/>
    <property type="match status" value="1"/>
</dbReference>
<dbReference type="EMBL" id="JADBEK010000001">
    <property type="protein sequence ID" value="MBE1581778.1"/>
    <property type="molecule type" value="Genomic_DNA"/>
</dbReference>
<dbReference type="CDD" id="cd06261">
    <property type="entry name" value="TM_PBP2"/>
    <property type="match status" value="1"/>
</dbReference>
<comment type="caution">
    <text evidence="10">The sequence shown here is derived from an EMBL/GenBank/DDBJ whole genome shotgun (WGS) entry which is preliminary data.</text>
</comment>
<keyword evidence="6 7" id="KW-0472">Membrane</keyword>
<evidence type="ECO:0000256" key="4">
    <source>
        <dbReference type="ARBA" id="ARBA00022692"/>
    </source>
</evidence>
<protein>
    <submittedName>
        <fullName evidence="10">Peptide/nickel transport system permease protein</fullName>
    </submittedName>
</protein>
<feature type="region of interest" description="Disordered" evidence="8">
    <location>
        <begin position="7"/>
        <end position="34"/>
    </location>
</feature>
<organism evidence="10 11">
    <name type="scientific">Nonomuraea angiospora</name>
    <dbReference type="NCBI Taxonomy" id="46172"/>
    <lineage>
        <taxon>Bacteria</taxon>
        <taxon>Bacillati</taxon>
        <taxon>Actinomycetota</taxon>
        <taxon>Actinomycetes</taxon>
        <taxon>Streptosporangiales</taxon>
        <taxon>Streptosporangiaceae</taxon>
        <taxon>Nonomuraea</taxon>
    </lineage>
</organism>
<feature type="transmembrane region" description="Helical" evidence="7">
    <location>
        <begin position="105"/>
        <end position="129"/>
    </location>
</feature>
<dbReference type="PANTHER" id="PTHR43386">
    <property type="entry name" value="OLIGOPEPTIDE TRANSPORT SYSTEM PERMEASE PROTEIN APPC"/>
    <property type="match status" value="1"/>
</dbReference>
<evidence type="ECO:0000256" key="3">
    <source>
        <dbReference type="ARBA" id="ARBA00022475"/>
    </source>
</evidence>
<proteinExistence type="inferred from homology"/>
<gene>
    <name evidence="10" type="ORF">H4W80_000036</name>
</gene>
<keyword evidence="2 7" id="KW-0813">Transport</keyword>
<keyword evidence="11" id="KW-1185">Reference proteome</keyword>
<dbReference type="Pfam" id="PF12911">
    <property type="entry name" value="OppC_N"/>
    <property type="match status" value="1"/>
</dbReference>
<dbReference type="Pfam" id="PF00528">
    <property type="entry name" value="BPD_transp_1"/>
    <property type="match status" value="1"/>
</dbReference>
<evidence type="ECO:0000259" key="9">
    <source>
        <dbReference type="PROSITE" id="PS50928"/>
    </source>
</evidence>
<feature type="transmembrane region" description="Helical" evidence="7">
    <location>
        <begin position="42"/>
        <end position="64"/>
    </location>
</feature>
<evidence type="ECO:0000256" key="1">
    <source>
        <dbReference type="ARBA" id="ARBA00004651"/>
    </source>
</evidence>
<evidence type="ECO:0000256" key="7">
    <source>
        <dbReference type="RuleBase" id="RU363032"/>
    </source>
</evidence>
<feature type="transmembrane region" description="Helical" evidence="7">
    <location>
        <begin position="236"/>
        <end position="253"/>
    </location>
</feature>
<dbReference type="InterPro" id="IPR000515">
    <property type="entry name" value="MetI-like"/>
</dbReference>
<dbReference type="Gene3D" id="1.10.3720.10">
    <property type="entry name" value="MetI-like"/>
    <property type="match status" value="1"/>
</dbReference>
<keyword evidence="3" id="KW-1003">Cell membrane</keyword>
<reference evidence="10 11" key="1">
    <citation type="submission" date="2020-10" db="EMBL/GenBank/DDBJ databases">
        <title>Sequencing the genomes of 1000 actinobacteria strains.</title>
        <authorList>
            <person name="Klenk H.-P."/>
        </authorList>
    </citation>
    <scope>NUCLEOTIDE SEQUENCE [LARGE SCALE GENOMIC DNA]</scope>
    <source>
        <strain evidence="10 11">DSM 43173</strain>
    </source>
</reference>
<dbReference type="InterPro" id="IPR035906">
    <property type="entry name" value="MetI-like_sf"/>
</dbReference>
<feature type="transmembrane region" description="Helical" evidence="7">
    <location>
        <begin position="273"/>
        <end position="292"/>
    </location>
</feature>
<evidence type="ECO:0000313" key="11">
    <source>
        <dbReference type="Proteomes" id="UP000633509"/>
    </source>
</evidence>
<evidence type="ECO:0000256" key="2">
    <source>
        <dbReference type="ARBA" id="ARBA00022448"/>
    </source>
</evidence>
<evidence type="ECO:0000256" key="8">
    <source>
        <dbReference type="SAM" id="MobiDB-lite"/>
    </source>
</evidence>
<evidence type="ECO:0000256" key="5">
    <source>
        <dbReference type="ARBA" id="ARBA00022989"/>
    </source>
</evidence>
<feature type="domain" description="ABC transmembrane type-1" evidence="9">
    <location>
        <begin position="103"/>
        <end position="292"/>
    </location>
</feature>